<sequence length="78" mass="9061">MKIENPFESGHIKNYILLYASVVVIMVLFFIATTLFNDVDKVEKKSFNTDVSTIKKLQTSEKNTPKKEKKFKLLDKAY</sequence>
<accession>E0UQ28</accession>
<proteinExistence type="predicted"/>
<dbReference type="EMBL" id="CP002205">
    <property type="protein sequence ID" value="ADN08703.1"/>
    <property type="molecule type" value="Genomic_DNA"/>
</dbReference>
<name>E0UQ28_SULAO</name>
<dbReference type="AlphaFoldDB" id="E0UQ28"/>
<dbReference type="STRING" id="563040.Saut_0654"/>
<dbReference type="RefSeq" id="WP_013326459.1">
    <property type="nucleotide sequence ID" value="NC_014506.1"/>
</dbReference>
<dbReference type="KEGG" id="sua:Saut_0654"/>
<evidence type="ECO:0000256" key="1">
    <source>
        <dbReference type="SAM" id="Phobius"/>
    </source>
</evidence>
<reference evidence="3" key="1">
    <citation type="journal article" date="2010" name="Stand. Genomic Sci.">
        <title>Complete genome sequence of Sulfurimonas autotrophica type strain (OK10).</title>
        <authorList>
            <person name="Sikorski J."/>
            <person name="Munk C."/>
            <person name="Lapidus A."/>
            <person name="Djao O."/>
            <person name="Lucas S."/>
            <person name="Glavina Del Rio T."/>
            <person name="Nolan M."/>
            <person name="Tice H."/>
            <person name="Han C."/>
            <person name="Cheng J."/>
            <person name="Tapia R."/>
            <person name="Goodwin L."/>
            <person name="Pitluck S."/>
            <person name="Liolios K."/>
            <person name="Ivanova N."/>
            <person name="Mavromatis K."/>
            <person name="Mikhailova N."/>
            <person name="Pati A."/>
            <person name="Sims D."/>
            <person name="Meincke L."/>
            <person name="Brettin T."/>
            <person name="Detter J."/>
            <person name="Chen A."/>
            <person name="Palaniappan K."/>
            <person name="Land M."/>
            <person name="Hauser L."/>
            <person name="Chang Y."/>
            <person name="Jeffries C."/>
            <person name="Rohde M."/>
            <person name="Lang E."/>
            <person name="Spring S."/>
            <person name="Goker M."/>
            <person name="Woyke T."/>
            <person name="Bristow J."/>
            <person name="Eisen J."/>
            <person name="Markowitz V."/>
            <person name="Hugenholtz P."/>
            <person name="Kyrpides N."/>
            <person name="Klenk H."/>
        </authorList>
    </citation>
    <scope>NUCLEOTIDE SEQUENCE [LARGE SCALE GENOMIC DNA]</scope>
    <source>
        <strain evidence="3">ATCC BAA-671 / DSM 16294 / JCM 11897 / OK10</strain>
    </source>
</reference>
<evidence type="ECO:0000313" key="3">
    <source>
        <dbReference type="Proteomes" id="UP000007803"/>
    </source>
</evidence>
<protein>
    <submittedName>
        <fullName evidence="2">Uncharacterized protein</fullName>
    </submittedName>
</protein>
<evidence type="ECO:0000313" key="2">
    <source>
        <dbReference type="EMBL" id="ADN08703.1"/>
    </source>
</evidence>
<dbReference type="HOGENOM" id="CLU_2572580_0_0_7"/>
<organism evidence="2 3">
    <name type="scientific">Sulfurimonas autotrophica (strain ATCC BAA-671 / DSM 16294 / JCM 11897 / OK10)</name>
    <dbReference type="NCBI Taxonomy" id="563040"/>
    <lineage>
        <taxon>Bacteria</taxon>
        <taxon>Pseudomonadati</taxon>
        <taxon>Campylobacterota</taxon>
        <taxon>Epsilonproteobacteria</taxon>
        <taxon>Campylobacterales</taxon>
        <taxon>Sulfurimonadaceae</taxon>
        <taxon>Sulfurimonas</taxon>
    </lineage>
</organism>
<gene>
    <name evidence="2" type="ordered locus">Saut_0654</name>
</gene>
<keyword evidence="1" id="KW-1133">Transmembrane helix</keyword>
<feature type="transmembrane region" description="Helical" evidence="1">
    <location>
        <begin position="16"/>
        <end position="36"/>
    </location>
</feature>
<dbReference type="OrthoDB" id="5334945at2"/>
<keyword evidence="1" id="KW-0812">Transmembrane</keyword>
<keyword evidence="3" id="KW-1185">Reference proteome</keyword>
<keyword evidence="1" id="KW-0472">Membrane</keyword>
<dbReference type="Proteomes" id="UP000007803">
    <property type="component" value="Chromosome"/>
</dbReference>